<dbReference type="GO" id="GO:0019631">
    <property type="term" value="P:quinate catabolic process"/>
    <property type="evidence" value="ECO:0007669"/>
    <property type="project" value="TreeGrafter"/>
</dbReference>
<dbReference type="GO" id="GO:0003855">
    <property type="term" value="F:3-dehydroquinate dehydratase activity"/>
    <property type="evidence" value="ECO:0007669"/>
    <property type="project" value="UniProtKB-UniRule"/>
</dbReference>
<evidence type="ECO:0000256" key="11">
    <source>
        <dbReference type="PIRSR" id="PIRSR001399-3"/>
    </source>
</evidence>
<dbReference type="GO" id="GO:0009073">
    <property type="term" value="P:aromatic amino acid family biosynthetic process"/>
    <property type="evidence" value="ECO:0007669"/>
    <property type="project" value="UniProtKB-KW"/>
</dbReference>
<dbReference type="Proteomes" id="UP000033035">
    <property type="component" value="Unassembled WGS sequence"/>
</dbReference>
<dbReference type="PIRSF" id="PIRSF001399">
    <property type="entry name" value="DHquinase_II"/>
    <property type="match status" value="1"/>
</dbReference>
<comment type="similarity">
    <text evidence="4 8">Belongs to the type-II 3-dehydroquinase family.</text>
</comment>
<dbReference type="PANTHER" id="PTHR21272">
    <property type="entry name" value="CATABOLIC 3-DEHYDROQUINASE"/>
    <property type="match status" value="1"/>
</dbReference>
<evidence type="ECO:0000256" key="6">
    <source>
        <dbReference type="ARBA" id="ARBA00012060"/>
    </source>
</evidence>
<dbReference type="InterPro" id="IPR018509">
    <property type="entry name" value="DHquinase_II_CS"/>
</dbReference>
<evidence type="ECO:0000256" key="7">
    <source>
        <dbReference type="ARBA" id="ARBA00023239"/>
    </source>
</evidence>
<feature type="active site" description="Proton acceptor" evidence="8 9">
    <location>
        <position position="23"/>
    </location>
</feature>
<keyword evidence="8" id="KW-0057">Aromatic amino acid biosynthesis</keyword>
<dbReference type="PANTHER" id="PTHR21272:SF3">
    <property type="entry name" value="CATABOLIC 3-DEHYDROQUINASE"/>
    <property type="match status" value="1"/>
</dbReference>
<evidence type="ECO:0000256" key="2">
    <source>
        <dbReference type="ARBA" id="ARBA00003924"/>
    </source>
</evidence>
<dbReference type="UniPathway" id="UPA00053">
    <property type="reaction ID" value="UER00086"/>
</dbReference>
<dbReference type="Gene3D" id="3.40.50.9100">
    <property type="entry name" value="Dehydroquinase, class II"/>
    <property type="match status" value="1"/>
</dbReference>
<dbReference type="GO" id="GO:0008652">
    <property type="term" value="P:amino acid biosynthetic process"/>
    <property type="evidence" value="ECO:0007669"/>
    <property type="project" value="UniProtKB-KW"/>
</dbReference>
<dbReference type="AlphaFoldDB" id="A0A0F5JLI9"/>
<dbReference type="SUPFAM" id="SSF52304">
    <property type="entry name" value="Type II 3-dehydroquinate dehydratase"/>
    <property type="match status" value="1"/>
</dbReference>
<keyword evidence="13" id="KW-1185">Reference proteome</keyword>
<sequence length="138" mass="15329">MKKIQIINGPNLNLLGKREPTVYGSASFESYLDELRARYPQCEIAYYQSNIEGEMINKIHEVGFDYDGIIMNAGAYTHTSIALHDAIKAVNTPVVEVHISNVHARESFRHVSMISAACKGVILGFGLDSYRLALEALI</sequence>
<dbReference type="RefSeq" id="WP_028726407.1">
    <property type="nucleotide sequence ID" value="NZ_AUAE01000009.1"/>
</dbReference>
<dbReference type="InterPro" id="IPR036441">
    <property type="entry name" value="DHquinase_II_sf"/>
</dbReference>
<evidence type="ECO:0000313" key="12">
    <source>
        <dbReference type="EMBL" id="KKB58633.1"/>
    </source>
</evidence>
<feature type="active site" description="Proton donor" evidence="8 9">
    <location>
        <position position="98"/>
    </location>
</feature>
<dbReference type="CDD" id="cd00466">
    <property type="entry name" value="DHQase_II"/>
    <property type="match status" value="1"/>
</dbReference>
<dbReference type="NCBIfam" id="NF003807">
    <property type="entry name" value="PRK05395.1-4"/>
    <property type="match status" value="1"/>
</dbReference>
<dbReference type="HAMAP" id="MF_00169">
    <property type="entry name" value="AroQ"/>
    <property type="match status" value="1"/>
</dbReference>
<evidence type="ECO:0000256" key="10">
    <source>
        <dbReference type="PIRSR" id="PIRSR001399-2"/>
    </source>
</evidence>
<evidence type="ECO:0000256" key="8">
    <source>
        <dbReference type="HAMAP-Rule" id="MF_00169"/>
    </source>
</evidence>
<dbReference type="GO" id="GO:0009423">
    <property type="term" value="P:chorismate biosynthetic process"/>
    <property type="evidence" value="ECO:0007669"/>
    <property type="project" value="UniProtKB-UniRule"/>
</dbReference>
<dbReference type="NCBIfam" id="NF003805">
    <property type="entry name" value="PRK05395.1-2"/>
    <property type="match status" value="1"/>
</dbReference>
<dbReference type="HOGENOM" id="CLU_090968_2_0_10"/>
<comment type="caution">
    <text evidence="12">The sequence shown here is derived from an EMBL/GenBank/DDBJ whole genome shotgun (WGS) entry which is preliminary data.</text>
</comment>
<keyword evidence="7 8" id="KW-0456">Lyase</keyword>
<feature type="binding site" evidence="8 10">
    <location>
        <position position="78"/>
    </location>
    <ligand>
        <name>substrate</name>
    </ligand>
</feature>
<dbReference type="PROSITE" id="PS01029">
    <property type="entry name" value="DEHYDROQUINASE_II"/>
    <property type="match status" value="1"/>
</dbReference>
<dbReference type="EC" id="4.2.1.10" evidence="6 8"/>
<protein>
    <recommendedName>
        <fullName evidence="6 8">3-dehydroquinate dehydratase</fullName>
        <shortName evidence="8">3-dehydroquinase</shortName>
        <ecNumber evidence="6 8">4.2.1.10</ecNumber>
    </recommendedName>
    <alternativeName>
        <fullName evidence="8">Type II DHQase</fullName>
    </alternativeName>
</protein>
<dbReference type="NCBIfam" id="NF003806">
    <property type="entry name" value="PRK05395.1-3"/>
    <property type="match status" value="1"/>
</dbReference>
<dbReference type="EMBL" id="AQHW01000009">
    <property type="protein sequence ID" value="KKB58633.1"/>
    <property type="molecule type" value="Genomic_DNA"/>
</dbReference>
<dbReference type="InterPro" id="IPR001874">
    <property type="entry name" value="DHquinase_II"/>
</dbReference>
<accession>A0A0F5JLI9</accession>
<reference evidence="12 13" key="1">
    <citation type="submission" date="2013-04" db="EMBL/GenBank/DDBJ databases">
        <title>The Genome Sequence of Parabacteroides gordonii DSM 23371.</title>
        <authorList>
            <consortium name="The Broad Institute Genomics Platform"/>
            <person name="Earl A."/>
            <person name="Ward D."/>
            <person name="Feldgarden M."/>
            <person name="Gevers D."/>
            <person name="Martens E."/>
            <person name="Sakamoto M."/>
            <person name="Benno Y."/>
            <person name="Suzuki N."/>
            <person name="Matsunaga N."/>
            <person name="Koshihara K."/>
            <person name="Seki M."/>
            <person name="Komiya H."/>
            <person name="Walker B."/>
            <person name="Young S."/>
            <person name="Zeng Q."/>
            <person name="Gargeya S."/>
            <person name="Fitzgerald M."/>
            <person name="Haas B."/>
            <person name="Abouelleil A."/>
            <person name="Allen A.W."/>
            <person name="Alvarado L."/>
            <person name="Arachchi H.M."/>
            <person name="Berlin A.M."/>
            <person name="Chapman S.B."/>
            <person name="Gainer-Dewar J."/>
            <person name="Goldberg J."/>
            <person name="Griggs A."/>
            <person name="Gujja S."/>
            <person name="Hansen M."/>
            <person name="Howarth C."/>
            <person name="Imamovic A."/>
            <person name="Ireland A."/>
            <person name="Larimer J."/>
            <person name="McCowan C."/>
            <person name="Murphy C."/>
            <person name="Pearson M."/>
            <person name="Poon T.W."/>
            <person name="Priest M."/>
            <person name="Roberts A."/>
            <person name="Saif S."/>
            <person name="Shea T."/>
            <person name="Sisk P."/>
            <person name="Sykes S."/>
            <person name="Wortman J."/>
            <person name="Nusbaum C."/>
            <person name="Birren B."/>
        </authorList>
    </citation>
    <scope>NUCLEOTIDE SEQUENCE [LARGE SCALE GENOMIC DNA]</scope>
    <source>
        <strain evidence="12 13">MS-1</strain>
    </source>
</reference>
<feature type="binding site" evidence="8 10">
    <location>
        <position position="85"/>
    </location>
    <ligand>
        <name>substrate</name>
    </ligand>
</feature>
<dbReference type="PATRIC" id="fig|1203610.3.peg.1546"/>
<gene>
    <name evidence="8" type="primary">aroQ</name>
    <name evidence="12" type="ORF">HMPREF1536_01510</name>
</gene>
<evidence type="ECO:0000256" key="9">
    <source>
        <dbReference type="PIRSR" id="PIRSR001399-1"/>
    </source>
</evidence>
<feature type="binding site" evidence="8 10">
    <location>
        <position position="109"/>
    </location>
    <ligand>
        <name>substrate</name>
    </ligand>
</feature>
<feature type="binding site" evidence="8 10">
    <location>
        <position position="72"/>
    </location>
    <ligand>
        <name>substrate</name>
    </ligand>
</feature>
<organism evidence="12 13">
    <name type="scientific">Parabacteroides gordonii MS-1 = DSM 23371</name>
    <dbReference type="NCBI Taxonomy" id="1203610"/>
    <lineage>
        <taxon>Bacteria</taxon>
        <taxon>Pseudomonadati</taxon>
        <taxon>Bacteroidota</taxon>
        <taxon>Bacteroidia</taxon>
        <taxon>Bacteroidales</taxon>
        <taxon>Tannerellaceae</taxon>
        <taxon>Parabacteroides</taxon>
    </lineage>
</organism>
<evidence type="ECO:0000256" key="3">
    <source>
        <dbReference type="ARBA" id="ARBA00004902"/>
    </source>
</evidence>
<evidence type="ECO:0000256" key="4">
    <source>
        <dbReference type="ARBA" id="ARBA00011037"/>
    </source>
</evidence>
<keyword evidence="8" id="KW-0028">Amino-acid biosynthesis</keyword>
<dbReference type="STRING" id="1203610.HMPREF1536_01510"/>
<dbReference type="Pfam" id="PF01220">
    <property type="entry name" value="DHquinase_II"/>
    <property type="match status" value="1"/>
</dbReference>
<comment type="function">
    <text evidence="2 8">Catalyzes a trans-dehydration via an enolate intermediate.</text>
</comment>
<comment type="pathway">
    <text evidence="3 8">Metabolic intermediate biosynthesis; chorismate biosynthesis; chorismate from D-erythrose 4-phosphate and phosphoenolpyruvate: step 3/7.</text>
</comment>
<proteinExistence type="inferred from homology"/>
<feature type="binding site" evidence="8 10">
    <location>
        <begin position="99"/>
        <end position="100"/>
    </location>
    <ligand>
        <name>substrate</name>
    </ligand>
</feature>
<comment type="subunit">
    <text evidence="5 8">Homododecamer.</text>
</comment>
<evidence type="ECO:0000256" key="1">
    <source>
        <dbReference type="ARBA" id="ARBA00001864"/>
    </source>
</evidence>
<evidence type="ECO:0000256" key="5">
    <source>
        <dbReference type="ARBA" id="ARBA00011193"/>
    </source>
</evidence>
<dbReference type="NCBIfam" id="TIGR01088">
    <property type="entry name" value="aroQ"/>
    <property type="match status" value="1"/>
</dbReference>
<name>A0A0F5JLI9_9BACT</name>
<feature type="site" description="Transition state stabilizer" evidence="8 11">
    <location>
        <position position="18"/>
    </location>
</feature>
<comment type="catalytic activity">
    <reaction evidence="1 8">
        <text>3-dehydroquinate = 3-dehydroshikimate + H2O</text>
        <dbReference type="Rhea" id="RHEA:21096"/>
        <dbReference type="ChEBI" id="CHEBI:15377"/>
        <dbReference type="ChEBI" id="CHEBI:16630"/>
        <dbReference type="ChEBI" id="CHEBI:32364"/>
        <dbReference type="EC" id="4.2.1.10"/>
    </reaction>
</comment>
<evidence type="ECO:0000313" key="13">
    <source>
        <dbReference type="Proteomes" id="UP000033035"/>
    </source>
</evidence>